<evidence type="ECO:0000313" key="2">
    <source>
        <dbReference type="EMBL" id="KYF83484.1"/>
    </source>
</evidence>
<feature type="region of interest" description="Disordered" evidence="1">
    <location>
        <begin position="1"/>
        <end position="31"/>
    </location>
</feature>
<evidence type="ECO:0000313" key="3">
    <source>
        <dbReference type="Proteomes" id="UP000075635"/>
    </source>
</evidence>
<organism evidence="2 3">
    <name type="scientific">Sorangium cellulosum</name>
    <name type="common">Polyangium cellulosum</name>
    <dbReference type="NCBI Taxonomy" id="56"/>
    <lineage>
        <taxon>Bacteria</taxon>
        <taxon>Pseudomonadati</taxon>
        <taxon>Myxococcota</taxon>
        <taxon>Polyangia</taxon>
        <taxon>Polyangiales</taxon>
        <taxon>Polyangiaceae</taxon>
        <taxon>Sorangium</taxon>
    </lineage>
</organism>
<dbReference type="Proteomes" id="UP000075635">
    <property type="component" value="Unassembled WGS sequence"/>
</dbReference>
<dbReference type="AlphaFoldDB" id="A0A150RTC0"/>
<dbReference type="EMBL" id="JEMB01002105">
    <property type="protein sequence ID" value="KYF83484.1"/>
    <property type="molecule type" value="Genomic_DNA"/>
</dbReference>
<accession>A0A150RTC0</accession>
<comment type="caution">
    <text evidence="2">The sequence shown here is derived from an EMBL/GenBank/DDBJ whole genome shotgun (WGS) entry which is preliminary data.</text>
</comment>
<evidence type="ECO:0000256" key="1">
    <source>
        <dbReference type="SAM" id="MobiDB-lite"/>
    </source>
</evidence>
<name>A0A150RTC0_SORCE</name>
<feature type="compositionally biased region" description="Basic and acidic residues" evidence="1">
    <location>
        <begin position="17"/>
        <end position="31"/>
    </location>
</feature>
<sequence length="99" mass="10670">MPPRTERHGRAAGAPVRQRDHLEEGETPREREAVAVHLVQVDDVAGMLLERGPRRRGLVEPRSGRSVATDAREVAVTLASFMAPGNGRRGPPVGAPLHA</sequence>
<reference evidence="2 3" key="1">
    <citation type="submission" date="2014-02" db="EMBL/GenBank/DDBJ databases">
        <title>The small core and large imbalanced accessory genome model reveals a collaborative survival strategy of Sorangium cellulosum strains in nature.</title>
        <authorList>
            <person name="Han K."/>
            <person name="Peng R."/>
            <person name="Blom J."/>
            <person name="Li Y.-Z."/>
        </authorList>
    </citation>
    <scope>NUCLEOTIDE SEQUENCE [LARGE SCALE GENOMIC DNA]</scope>
    <source>
        <strain evidence="2 3">So0011-07</strain>
    </source>
</reference>
<gene>
    <name evidence="2" type="ORF">BE17_17775</name>
</gene>
<protein>
    <submittedName>
        <fullName evidence="2">Uncharacterized protein</fullName>
    </submittedName>
</protein>
<proteinExistence type="predicted"/>